<protein>
    <submittedName>
        <fullName evidence="6">Uncharacterized protein</fullName>
    </submittedName>
</protein>
<keyword evidence="2" id="KW-0812">Transmembrane</keyword>
<dbReference type="PANTHER" id="PTHR16059">
    <property type="entry name" value="ANTHRAX TOXIN RECEPTOR"/>
    <property type="match status" value="1"/>
</dbReference>
<dbReference type="EMBL" id="CALNXJ010000018">
    <property type="protein sequence ID" value="CAH3121029.1"/>
    <property type="molecule type" value="Genomic_DNA"/>
</dbReference>
<comment type="subcellular location">
    <subcellularLocation>
        <location evidence="1">Membrane</location>
        <topology evidence="1">Single-pass membrane protein</topology>
    </subcellularLocation>
</comment>
<evidence type="ECO:0000256" key="4">
    <source>
        <dbReference type="ARBA" id="ARBA00022989"/>
    </source>
</evidence>
<keyword evidence="3" id="KW-0732">Signal</keyword>
<comment type="caution">
    <text evidence="6">The sequence shown here is derived from an EMBL/GenBank/DDBJ whole genome shotgun (WGS) entry which is preliminary data.</text>
</comment>
<organism evidence="6 7">
    <name type="scientific">Pocillopora meandrina</name>
    <dbReference type="NCBI Taxonomy" id="46732"/>
    <lineage>
        <taxon>Eukaryota</taxon>
        <taxon>Metazoa</taxon>
        <taxon>Cnidaria</taxon>
        <taxon>Anthozoa</taxon>
        <taxon>Hexacorallia</taxon>
        <taxon>Scleractinia</taxon>
        <taxon>Astrocoeniina</taxon>
        <taxon>Pocilloporidae</taxon>
        <taxon>Pocillopora</taxon>
    </lineage>
</organism>
<proteinExistence type="predicted"/>
<keyword evidence="5" id="KW-0472">Membrane</keyword>
<reference evidence="6 7" key="1">
    <citation type="submission" date="2022-05" db="EMBL/GenBank/DDBJ databases">
        <authorList>
            <consortium name="Genoscope - CEA"/>
            <person name="William W."/>
        </authorList>
    </citation>
    <scope>NUCLEOTIDE SEQUENCE [LARGE SCALE GENOMIC DNA]</scope>
</reference>
<accession>A0AAU9WP63</accession>
<gene>
    <name evidence="6" type="ORF">PMEA_00009000</name>
</gene>
<evidence type="ECO:0000256" key="3">
    <source>
        <dbReference type="ARBA" id="ARBA00022729"/>
    </source>
</evidence>
<evidence type="ECO:0000256" key="1">
    <source>
        <dbReference type="ARBA" id="ARBA00004167"/>
    </source>
</evidence>
<evidence type="ECO:0000313" key="7">
    <source>
        <dbReference type="Proteomes" id="UP001159428"/>
    </source>
</evidence>
<name>A0AAU9WP63_9CNID</name>
<sequence>IGPGCWQSKQPQCPKKYEPVGCFADIADPPEDRTLLTLLLTARDPRSKVYFKESINWRDWANFIDRFVCECAKKAEKMNFDYFGIEFHGECWGGSSPRDGRKVSSDSCIMVQNNNCAFESCHEQRGQGKICVGGVLNLFVYRLQKGCYQSQQPKCSLERRPVGCFQDTKDPSLRALPDLMLTARDPNSKSYFGEAFNWNDWANFLDRFTCECAKLAEGKNYEYFGIEYYGECWGGGDSYNQHGASKKCTMVKENECGLMECSTQRNNSKMCVGEDYALYVYTIKPERK</sequence>
<dbReference type="GO" id="GO:0016020">
    <property type="term" value="C:membrane"/>
    <property type="evidence" value="ECO:0007669"/>
    <property type="project" value="UniProtKB-SubCell"/>
</dbReference>
<feature type="non-terminal residue" evidence="6">
    <location>
        <position position="1"/>
    </location>
</feature>
<evidence type="ECO:0000256" key="2">
    <source>
        <dbReference type="ARBA" id="ARBA00022692"/>
    </source>
</evidence>
<dbReference type="Proteomes" id="UP001159428">
    <property type="component" value="Unassembled WGS sequence"/>
</dbReference>
<evidence type="ECO:0000256" key="5">
    <source>
        <dbReference type="ARBA" id="ARBA00023136"/>
    </source>
</evidence>
<evidence type="ECO:0000313" key="6">
    <source>
        <dbReference type="EMBL" id="CAH3121029.1"/>
    </source>
</evidence>
<dbReference type="AlphaFoldDB" id="A0AAU9WP63"/>
<keyword evidence="7" id="KW-1185">Reference proteome</keyword>
<dbReference type="PANTHER" id="PTHR16059:SF25">
    <property type="entry name" value="LYSOZYME"/>
    <property type="match status" value="1"/>
</dbReference>
<keyword evidence="4" id="KW-1133">Transmembrane helix</keyword>